<feature type="domain" description="Superoxide dismutase copper/zinc binding" evidence="3">
    <location>
        <begin position="43"/>
        <end position="170"/>
    </location>
</feature>
<dbReference type="InterPro" id="IPR036423">
    <property type="entry name" value="SOD-like_Cu/Zn_dom_sf"/>
</dbReference>
<dbReference type="Pfam" id="PF00080">
    <property type="entry name" value="Sod_Cu"/>
    <property type="match status" value="1"/>
</dbReference>
<feature type="signal peptide" evidence="2">
    <location>
        <begin position="1"/>
        <end position="19"/>
    </location>
</feature>
<dbReference type="GO" id="GO:0046872">
    <property type="term" value="F:metal ion binding"/>
    <property type="evidence" value="ECO:0007669"/>
    <property type="project" value="InterPro"/>
</dbReference>
<feature type="region of interest" description="Disordered" evidence="1">
    <location>
        <begin position="116"/>
        <end position="139"/>
    </location>
</feature>
<dbReference type="AlphaFoldDB" id="A0AAD5X3Y0"/>
<proteinExistence type="predicted"/>
<dbReference type="Gene3D" id="2.60.40.200">
    <property type="entry name" value="Superoxide dismutase, copper/zinc binding domain"/>
    <property type="match status" value="1"/>
</dbReference>
<protein>
    <recommendedName>
        <fullName evidence="3">Superoxide dismutase copper/zinc binding domain-containing protein</fullName>
    </recommendedName>
</protein>
<dbReference type="Proteomes" id="UP001212841">
    <property type="component" value="Unassembled WGS sequence"/>
</dbReference>
<feature type="region of interest" description="Disordered" evidence="1">
    <location>
        <begin position="213"/>
        <end position="235"/>
    </location>
</feature>
<evidence type="ECO:0000259" key="3">
    <source>
        <dbReference type="Pfam" id="PF00080"/>
    </source>
</evidence>
<feature type="compositionally biased region" description="Basic and acidic residues" evidence="1">
    <location>
        <begin position="214"/>
        <end position="233"/>
    </location>
</feature>
<organism evidence="4 5">
    <name type="scientific">Rhizophlyctis rosea</name>
    <dbReference type="NCBI Taxonomy" id="64517"/>
    <lineage>
        <taxon>Eukaryota</taxon>
        <taxon>Fungi</taxon>
        <taxon>Fungi incertae sedis</taxon>
        <taxon>Chytridiomycota</taxon>
        <taxon>Chytridiomycota incertae sedis</taxon>
        <taxon>Chytridiomycetes</taxon>
        <taxon>Rhizophlyctidales</taxon>
        <taxon>Rhizophlyctidaceae</taxon>
        <taxon>Rhizophlyctis</taxon>
    </lineage>
</organism>
<dbReference type="EMBL" id="JADGJD010000497">
    <property type="protein sequence ID" value="KAJ3050579.1"/>
    <property type="molecule type" value="Genomic_DNA"/>
</dbReference>
<evidence type="ECO:0000256" key="1">
    <source>
        <dbReference type="SAM" id="MobiDB-lite"/>
    </source>
</evidence>
<sequence>MQTKFLIALTLAGAASVHAQNTTLGVNSTAVALVHNGTYHFNVTFVQKEKGTQIWVANHLPETGGPFQFHIHNALVSNNNCSSTGGHLNPYNVSIAQSTKGNLSSYEIGDLSGKWGNVTSHKPDPTHQNSTDPHSLTKSTLAQRDPSFNVSNIIGLSVVVHNSTGARVACANIFPSNATGHPVEEIGEGLPVAFPAVAAVVENEDVGRHATIGAHDDEGEHDEDEHHENDGHGHSGAGVVGVSKVVYGVAGLVALVAASL</sequence>
<evidence type="ECO:0000313" key="5">
    <source>
        <dbReference type="Proteomes" id="UP001212841"/>
    </source>
</evidence>
<feature type="compositionally biased region" description="Polar residues" evidence="1">
    <location>
        <begin position="126"/>
        <end position="139"/>
    </location>
</feature>
<keyword evidence="2" id="KW-0732">Signal</keyword>
<accession>A0AAD5X3Y0</accession>
<dbReference type="SUPFAM" id="SSF49329">
    <property type="entry name" value="Cu,Zn superoxide dismutase-like"/>
    <property type="match status" value="1"/>
</dbReference>
<comment type="caution">
    <text evidence="4">The sequence shown here is derived from an EMBL/GenBank/DDBJ whole genome shotgun (WGS) entry which is preliminary data.</text>
</comment>
<keyword evidence="5" id="KW-1185">Reference proteome</keyword>
<dbReference type="InterPro" id="IPR001424">
    <property type="entry name" value="SOD_Cu_Zn_dom"/>
</dbReference>
<name>A0AAD5X3Y0_9FUNG</name>
<reference evidence="4" key="1">
    <citation type="submission" date="2020-05" db="EMBL/GenBank/DDBJ databases">
        <title>Phylogenomic resolution of chytrid fungi.</title>
        <authorList>
            <person name="Stajich J.E."/>
            <person name="Amses K."/>
            <person name="Simmons R."/>
            <person name="Seto K."/>
            <person name="Myers J."/>
            <person name="Bonds A."/>
            <person name="Quandt C.A."/>
            <person name="Barry K."/>
            <person name="Liu P."/>
            <person name="Grigoriev I."/>
            <person name="Longcore J.E."/>
            <person name="James T.Y."/>
        </authorList>
    </citation>
    <scope>NUCLEOTIDE SEQUENCE</scope>
    <source>
        <strain evidence="4">JEL0318</strain>
    </source>
</reference>
<dbReference type="GO" id="GO:0006801">
    <property type="term" value="P:superoxide metabolic process"/>
    <property type="evidence" value="ECO:0007669"/>
    <property type="project" value="InterPro"/>
</dbReference>
<feature type="chain" id="PRO_5042195890" description="Superoxide dismutase copper/zinc binding domain-containing protein" evidence="2">
    <location>
        <begin position="20"/>
        <end position="260"/>
    </location>
</feature>
<evidence type="ECO:0000313" key="4">
    <source>
        <dbReference type="EMBL" id="KAJ3050579.1"/>
    </source>
</evidence>
<evidence type="ECO:0000256" key="2">
    <source>
        <dbReference type="SAM" id="SignalP"/>
    </source>
</evidence>
<gene>
    <name evidence="4" type="ORF">HK097_008425</name>
</gene>